<feature type="transmembrane region" description="Helical" evidence="8">
    <location>
        <begin position="140"/>
        <end position="159"/>
    </location>
</feature>
<feature type="transmembrane region" description="Helical" evidence="8">
    <location>
        <begin position="262"/>
        <end position="289"/>
    </location>
</feature>
<dbReference type="STRING" id="1678841.TBC1_12277"/>
<proteinExistence type="predicted"/>
<feature type="transmembrane region" description="Helical" evidence="8">
    <location>
        <begin position="358"/>
        <end position="377"/>
    </location>
</feature>
<accession>A0A0S7BU30</accession>
<keyword evidence="4 10" id="KW-0808">Transferase</keyword>
<keyword evidence="11" id="KW-1185">Reference proteome</keyword>
<evidence type="ECO:0000256" key="4">
    <source>
        <dbReference type="ARBA" id="ARBA00022679"/>
    </source>
</evidence>
<sequence length="535" mass="61504">MNGLKDKSILSDTILIIIILLLPLALFTNLGLMPLISDEPTRAVVTLEMILSENFITPTINGDFYYNKPPLFNWILAGFVKVAGVENEFIFRLPTVISLLLMGLAITLFARKALGWRNAVMAALMMITSARILFWDSFQGLIDITYSLVTFTGFALLYHLSQRRKWLLMFTATYALAAAGYLMKGLPSIAFQGISLLAWLSYDKQFRKLFSWQHLAGILTFALITGTYYYAYLQTNTLDDVFSTLFDQSNRLSDKKGTFLSWLLHLVTFPFEMIYEFAPWTILLLLLLSKKIRIALYTDKFIMFNLLIFSSNIIIYWISADMRPRYLFMLFPLLFVILVKAWSLSAESRNNLRKITDVVFGVLGLLGTASLLYYLFWDETNQLQGVWMIIPLLFIIAGSAVWLMRKHVPLRMLLLIIVMLTVRIAFSMFNLQARYNSYPDAGYRQGEITAGQLIKECNTYVLGDTPFNHDASFYIARESRQIIRRTWEISDSGTCYIADEKNLATFADRLEGYEIIHTFTIKLSETRLFLLKKSL</sequence>
<dbReference type="Pfam" id="PF13231">
    <property type="entry name" value="PMT_2"/>
    <property type="match status" value="1"/>
</dbReference>
<dbReference type="GO" id="GO:0010041">
    <property type="term" value="P:response to iron(III) ion"/>
    <property type="evidence" value="ECO:0007669"/>
    <property type="project" value="TreeGrafter"/>
</dbReference>
<dbReference type="Proteomes" id="UP000053091">
    <property type="component" value="Unassembled WGS sequence"/>
</dbReference>
<dbReference type="OrthoDB" id="8353433at2"/>
<feature type="transmembrane region" description="Helical" evidence="8">
    <location>
        <begin position="215"/>
        <end position="233"/>
    </location>
</feature>
<keyword evidence="3" id="KW-0328">Glycosyltransferase</keyword>
<evidence type="ECO:0000256" key="2">
    <source>
        <dbReference type="ARBA" id="ARBA00022475"/>
    </source>
</evidence>
<evidence type="ECO:0000256" key="5">
    <source>
        <dbReference type="ARBA" id="ARBA00022692"/>
    </source>
</evidence>
<dbReference type="InterPro" id="IPR038731">
    <property type="entry name" value="RgtA/B/C-like"/>
</dbReference>
<reference evidence="10" key="1">
    <citation type="journal article" date="2015" name="Genome Announc.">
        <title>Draft Genome Sequence of Bacteroidales Strain TBC1, a Novel Isolate from a Methanogenic Wastewater Treatment System.</title>
        <authorList>
            <person name="Tourlousse D.M."/>
            <person name="Matsuura N."/>
            <person name="Sun L."/>
            <person name="Toyonaga M."/>
            <person name="Kuroda K."/>
            <person name="Ohashi A."/>
            <person name="Cruz R."/>
            <person name="Yamaguchi T."/>
            <person name="Sekiguchi Y."/>
        </authorList>
    </citation>
    <scope>NUCLEOTIDE SEQUENCE [LARGE SCALE GENOMIC DNA]</scope>
    <source>
        <strain evidence="10">TBC1</strain>
    </source>
</reference>
<dbReference type="GO" id="GO:0016763">
    <property type="term" value="F:pentosyltransferase activity"/>
    <property type="evidence" value="ECO:0007669"/>
    <property type="project" value="TreeGrafter"/>
</dbReference>
<evidence type="ECO:0000256" key="3">
    <source>
        <dbReference type="ARBA" id="ARBA00022676"/>
    </source>
</evidence>
<feature type="transmembrane region" description="Helical" evidence="8">
    <location>
        <begin position="188"/>
        <end position="203"/>
    </location>
</feature>
<evidence type="ECO:0000256" key="1">
    <source>
        <dbReference type="ARBA" id="ARBA00004651"/>
    </source>
</evidence>
<keyword evidence="5 8" id="KW-0812">Transmembrane</keyword>
<feature type="transmembrane region" description="Helical" evidence="8">
    <location>
        <begin position="89"/>
        <end position="109"/>
    </location>
</feature>
<dbReference type="AlphaFoldDB" id="A0A0S7BU30"/>
<feature type="transmembrane region" description="Helical" evidence="8">
    <location>
        <begin position="410"/>
        <end position="429"/>
    </location>
</feature>
<feature type="transmembrane region" description="Helical" evidence="8">
    <location>
        <begin position="301"/>
        <end position="320"/>
    </location>
</feature>
<organism evidence="10">
    <name type="scientific">Lentimicrobium saccharophilum</name>
    <dbReference type="NCBI Taxonomy" id="1678841"/>
    <lineage>
        <taxon>Bacteria</taxon>
        <taxon>Pseudomonadati</taxon>
        <taxon>Bacteroidota</taxon>
        <taxon>Bacteroidia</taxon>
        <taxon>Bacteroidales</taxon>
        <taxon>Lentimicrobiaceae</taxon>
        <taxon>Lentimicrobium</taxon>
    </lineage>
</organism>
<keyword evidence="2" id="KW-1003">Cell membrane</keyword>
<evidence type="ECO:0000256" key="8">
    <source>
        <dbReference type="SAM" id="Phobius"/>
    </source>
</evidence>
<name>A0A0S7BU30_9BACT</name>
<evidence type="ECO:0000259" key="9">
    <source>
        <dbReference type="Pfam" id="PF13231"/>
    </source>
</evidence>
<dbReference type="EMBL" id="DF968183">
    <property type="protein sequence ID" value="GAP44469.1"/>
    <property type="molecule type" value="Genomic_DNA"/>
</dbReference>
<dbReference type="GO" id="GO:0005886">
    <property type="term" value="C:plasma membrane"/>
    <property type="evidence" value="ECO:0007669"/>
    <property type="project" value="UniProtKB-SubCell"/>
</dbReference>
<feature type="transmembrane region" description="Helical" evidence="8">
    <location>
        <begin position="116"/>
        <end position="134"/>
    </location>
</feature>
<dbReference type="GO" id="GO:0009103">
    <property type="term" value="P:lipopolysaccharide biosynthetic process"/>
    <property type="evidence" value="ECO:0007669"/>
    <property type="project" value="UniProtKB-ARBA"/>
</dbReference>
<feature type="transmembrane region" description="Helical" evidence="8">
    <location>
        <begin position="166"/>
        <end position="182"/>
    </location>
</feature>
<evidence type="ECO:0000313" key="11">
    <source>
        <dbReference type="Proteomes" id="UP000053091"/>
    </source>
</evidence>
<protein>
    <submittedName>
        <fullName evidence="10">4-amino-4-deoxy-L-arabinose transferase</fullName>
    </submittedName>
</protein>
<feature type="transmembrane region" description="Helical" evidence="8">
    <location>
        <begin position="326"/>
        <end position="346"/>
    </location>
</feature>
<evidence type="ECO:0000256" key="7">
    <source>
        <dbReference type="ARBA" id="ARBA00023136"/>
    </source>
</evidence>
<dbReference type="RefSeq" id="WP_062043812.1">
    <property type="nucleotide sequence ID" value="NZ_DF968183.1"/>
</dbReference>
<dbReference type="PANTHER" id="PTHR33908:SF3">
    <property type="entry name" value="UNDECAPRENYL PHOSPHATE-ALPHA-4-AMINO-4-DEOXY-L-ARABINOSE ARABINOSYL TRANSFERASE"/>
    <property type="match status" value="1"/>
</dbReference>
<keyword evidence="7 8" id="KW-0472">Membrane</keyword>
<dbReference type="InterPro" id="IPR050297">
    <property type="entry name" value="LipidA_mod_glycosyltrf_83"/>
</dbReference>
<comment type="subcellular location">
    <subcellularLocation>
        <location evidence="1">Cell membrane</location>
        <topology evidence="1">Multi-pass membrane protein</topology>
    </subcellularLocation>
</comment>
<evidence type="ECO:0000256" key="6">
    <source>
        <dbReference type="ARBA" id="ARBA00022989"/>
    </source>
</evidence>
<feature type="transmembrane region" description="Helical" evidence="8">
    <location>
        <begin position="383"/>
        <end position="403"/>
    </location>
</feature>
<dbReference type="PANTHER" id="PTHR33908">
    <property type="entry name" value="MANNOSYLTRANSFERASE YKCB-RELATED"/>
    <property type="match status" value="1"/>
</dbReference>
<feature type="transmembrane region" description="Helical" evidence="8">
    <location>
        <begin position="12"/>
        <end position="32"/>
    </location>
</feature>
<feature type="domain" description="Glycosyltransferase RgtA/B/C/D-like" evidence="9">
    <location>
        <begin position="67"/>
        <end position="224"/>
    </location>
</feature>
<evidence type="ECO:0000313" key="10">
    <source>
        <dbReference type="EMBL" id="GAP44469.1"/>
    </source>
</evidence>
<keyword evidence="6 8" id="KW-1133">Transmembrane helix</keyword>
<gene>
    <name evidence="10" type="ORF">TBC1_12277</name>
</gene>